<evidence type="ECO:0000259" key="6">
    <source>
        <dbReference type="Pfam" id="PF01494"/>
    </source>
</evidence>
<evidence type="ECO:0000313" key="8">
    <source>
        <dbReference type="Proteomes" id="UP001489902"/>
    </source>
</evidence>
<proteinExistence type="predicted"/>
<evidence type="ECO:0000313" key="7">
    <source>
        <dbReference type="EMBL" id="WZH44134.1"/>
    </source>
</evidence>
<keyword evidence="5" id="KW-0472">Membrane</keyword>
<evidence type="ECO:0000256" key="2">
    <source>
        <dbReference type="ARBA" id="ARBA00022630"/>
    </source>
</evidence>
<evidence type="ECO:0000256" key="1">
    <source>
        <dbReference type="ARBA" id="ARBA00001974"/>
    </source>
</evidence>
<name>A0ABZ2WTR2_9HYPO</name>
<protein>
    <submittedName>
        <fullName evidence="7">FAD binding domain-containing protein</fullName>
    </submittedName>
</protein>
<organism evidence="7 8">
    <name type="scientific">Fusarium acuminatum</name>
    <dbReference type="NCBI Taxonomy" id="5515"/>
    <lineage>
        <taxon>Eukaryota</taxon>
        <taxon>Fungi</taxon>
        <taxon>Dikarya</taxon>
        <taxon>Ascomycota</taxon>
        <taxon>Pezizomycotina</taxon>
        <taxon>Sordariomycetes</taxon>
        <taxon>Hypocreomycetidae</taxon>
        <taxon>Hypocreales</taxon>
        <taxon>Nectriaceae</taxon>
        <taxon>Fusarium</taxon>
        <taxon>Fusarium tricinctum species complex</taxon>
    </lineage>
</organism>
<keyword evidence="4" id="KW-0560">Oxidoreductase</keyword>
<dbReference type="Gene3D" id="3.40.30.120">
    <property type="match status" value="1"/>
</dbReference>
<dbReference type="PRINTS" id="PR00420">
    <property type="entry name" value="RNGMNOXGNASE"/>
</dbReference>
<dbReference type="SUPFAM" id="SSF51905">
    <property type="entry name" value="FAD/NAD(P)-binding domain"/>
    <property type="match status" value="1"/>
</dbReference>
<keyword evidence="5" id="KW-0812">Transmembrane</keyword>
<dbReference type="InterPro" id="IPR050641">
    <property type="entry name" value="RIFMO-like"/>
</dbReference>
<dbReference type="Gene3D" id="3.30.9.10">
    <property type="entry name" value="D-Amino Acid Oxidase, subunit A, domain 2"/>
    <property type="match status" value="1"/>
</dbReference>
<keyword evidence="3" id="KW-0274">FAD</keyword>
<evidence type="ECO:0000256" key="4">
    <source>
        <dbReference type="ARBA" id="ARBA00023002"/>
    </source>
</evidence>
<evidence type="ECO:0000256" key="5">
    <source>
        <dbReference type="SAM" id="Phobius"/>
    </source>
</evidence>
<dbReference type="InterPro" id="IPR002938">
    <property type="entry name" value="FAD-bd"/>
</dbReference>
<comment type="cofactor">
    <cofactor evidence="1">
        <name>FAD</name>
        <dbReference type="ChEBI" id="CHEBI:57692"/>
    </cofactor>
</comment>
<keyword evidence="5" id="KW-1133">Transmembrane helix</keyword>
<keyword evidence="2" id="KW-0285">Flavoprotein</keyword>
<dbReference type="EMBL" id="CP151262">
    <property type="protein sequence ID" value="WZH44134.1"/>
    <property type="molecule type" value="Genomic_DNA"/>
</dbReference>
<dbReference type="InterPro" id="IPR036188">
    <property type="entry name" value="FAD/NAD-bd_sf"/>
</dbReference>
<dbReference type="Pfam" id="PF01494">
    <property type="entry name" value="FAD_binding_3"/>
    <property type="match status" value="1"/>
</dbReference>
<feature type="transmembrane region" description="Helical" evidence="5">
    <location>
        <begin position="43"/>
        <end position="63"/>
    </location>
</feature>
<dbReference type="Pfam" id="PF21274">
    <property type="entry name" value="Rng_hyd_C"/>
    <property type="match status" value="1"/>
</dbReference>
<feature type="domain" description="FAD-binding" evidence="6">
    <location>
        <begin position="44"/>
        <end position="403"/>
    </location>
</feature>
<reference evidence="7 8" key="1">
    <citation type="submission" date="2024-04" db="EMBL/GenBank/DDBJ databases">
        <title>Complete genome sequence of Fusarium acuminatum.</title>
        <authorList>
            <person name="Lan B."/>
        </authorList>
    </citation>
    <scope>NUCLEOTIDE SEQUENCE [LARGE SCALE GENOMIC DNA]</scope>
    <source>
        <strain evidence="7">1A</strain>
    </source>
</reference>
<sequence length="576" mass="63675">MSTPKPKVARQVDDTIPLGQSKRTLFDFEDFDHSSIPFEKETWPVIIIGSSMVGMTLGVLLGFHGIKSVSFDRHPSTAIHPRAALFLLRSVEIFRQLGLENRLRERSALNFDLDAGMIIVENLSGGKTLMKLQESDPTEVAKVTPSQRLWLTQNMFEPLIRESAEAFGAIQEFNESVVHYEEQIDGVVVVVQNLQSKKLRKFKTDYLVSCDGNRSATRRKEGIQWNGPGILGQSISINFHADLTPHLGTRAKHGVTYISNPKIDAGFRLESGGKAGFMIVSRAGDKKQFPPDSVSEREAKQYFKDASGIEDIDIDIDIDFISYWSVAAFNSERFSSTQGRVFIAGDAAHVMPPTGGMGGNTGVQDVHNLAWKLAYVLKGKAGKSLLDTYTFERQPVAGFLMRQAYSRLQKRVLHTTPDEPELPDIVCELGYRYPSGAIHSSTQEAKETSLHEDPHAPLAIAGSRFPHVALTKLAETETLVSTIDLIKTNFVMFTTDDASPWVAAAKNMGMNIDTYSLHETSSPLRDEQGKLKSVTKLSSGEAMLVRPDGFIAWRAAKMEEGHEKALGDALKHVLGL</sequence>
<dbReference type="Gene3D" id="3.50.50.60">
    <property type="entry name" value="FAD/NAD(P)-binding domain"/>
    <property type="match status" value="1"/>
</dbReference>
<keyword evidence="8" id="KW-1185">Reference proteome</keyword>
<gene>
    <name evidence="7" type="ORF">QYS62_005150</name>
</gene>
<evidence type="ECO:0000256" key="3">
    <source>
        <dbReference type="ARBA" id="ARBA00022827"/>
    </source>
</evidence>
<dbReference type="PANTHER" id="PTHR43004:SF19">
    <property type="entry name" value="BINDING MONOOXYGENASE, PUTATIVE (JCVI)-RELATED"/>
    <property type="match status" value="1"/>
</dbReference>
<accession>A0ABZ2WTR2</accession>
<dbReference type="PANTHER" id="PTHR43004">
    <property type="entry name" value="TRK SYSTEM POTASSIUM UPTAKE PROTEIN"/>
    <property type="match status" value="1"/>
</dbReference>
<dbReference type="Proteomes" id="UP001489902">
    <property type="component" value="Chromosome 3"/>
</dbReference>